<evidence type="ECO:0000313" key="2">
    <source>
        <dbReference type="Proteomes" id="UP000302139"/>
    </source>
</evidence>
<protein>
    <submittedName>
        <fullName evidence="1">Uncharacterized protein</fullName>
    </submittedName>
</protein>
<accession>A0A4D4MDW4</accession>
<evidence type="ECO:0000313" key="1">
    <source>
        <dbReference type="EMBL" id="GDY70004.1"/>
    </source>
</evidence>
<comment type="caution">
    <text evidence="1">The sequence shown here is derived from an EMBL/GenBank/DDBJ whole genome shotgun (WGS) entry which is preliminary data.</text>
</comment>
<gene>
    <name evidence="1" type="ORF">SAV14893_093970</name>
</gene>
<reference evidence="1 2" key="1">
    <citation type="submission" date="2019-04" db="EMBL/GenBank/DDBJ databases">
        <title>Draft genome sequences of Streptomyces avermitilis NBRC 14893.</title>
        <authorList>
            <person name="Komaki H."/>
            <person name="Tamura T."/>
            <person name="Hosoyama A."/>
        </authorList>
    </citation>
    <scope>NUCLEOTIDE SEQUENCE [LARGE SCALE GENOMIC DNA]</scope>
    <source>
        <strain evidence="1 2">NBRC 14893</strain>
    </source>
</reference>
<dbReference type="Proteomes" id="UP000302139">
    <property type="component" value="Unassembled WGS sequence"/>
</dbReference>
<dbReference type="EMBL" id="BJHX01000003">
    <property type="protein sequence ID" value="GDY70004.1"/>
    <property type="molecule type" value="Genomic_DNA"/>
</dbReference>
<proteinExistence type="predicted"/>
<name>A0A4D4MDW4_STRAX</name>
<sequence length="104" mass="11750">MEEERLWPGAVAAALAECRWYLGQPGRVLPDPVMGCGCCDPLVARDRLEDVLLWLPRGARTDLGRLVARLDAEFDRRAVSLSSHLMLATPFSACGYWRQRFMEN</sequence>
<dbReference type="AlphaFoldDB" id="A0A4D4MDW4"/>
<organism evidence="1 2">
    <name type="scientific">Streptomyces avermitilis</name>
    <dbReference type="NCBI Taxonomy" id="33903"/>
    <lineage>
        <taxon>Bacteria</taxon>
        <taxon>Bacillati</taxon>
        <taxon>Actinomycetota</taxon>
        <taxon>Actinomycetes</taxon>
        <taxon>Kitasatosporales</taxon>
        <taxon>Streptomycetaceae</taxon>
        <taxon>Streptomyces</taxon>
    </lineage>
</organism>